<dbReference type="HOGENOM" id="CLU_005431_1_1_1"/>
<dbReference type="SUPFAM" id="SSF52540">
    <property type="entry name" value="P-loop containing nucleoside triphosphate hydrolases"/>
    <property type="match status" value="1"/>
</dbReference>
<evidence type="ECO:0000256" key="1">
    <source>
        <dbReference type="ARBA" id="ARBA00022658"/>
    </source>
</evidence>
<feature type="region of interest" description="Disordered" evidence="3">
    <location>
        <begin position="160"/>
        <end position="185"/>
    </location>
</feature>
<dbReference type="GO" id="GO:0005525">
    <property type="term" value="F:GTP binding"/>
    <property type="evidence" value="ECO:0007669"/>
    <property type="project" value="InterPro"/>
</dbReference>
<dbReference type="InParanoid" id="F0XDF9"/>
<reference evidence="6 7" key="1">
    <citation type="journal article" date="2011" name="Proc. Natl. Acad. Sci. U.S.A.">
        <title>Genome and transcriptome analyses of the mountain pine beetle-fungal symbiont Grosmannia clavigera, a lodgepole pine pathogen.</title>
        <authorList>
            <person name="DiGuistini S."/>
            <person name="Wang Y."/>
            <person name="Liao N.Y."/>
            <person name="Taylor G."/>
            <person name="Tanguay P."/>
            <person name="Feau N."/>
            <person name="Henrissat B."/>
            <person name="Chan S.K."/>
            <person name="Hesse-Orce U."/>
            <person name="Alamouti S.M."/>
            <person name="Tsui C.K.M."/>
            <person name="Docking R.T."/>
            <person name="Levasseur A."/>
            <person name="Haridas S."/>
            <person name="Robertson G."/>
            <person name="Birol I."/>
            <person name="Holt R.A."/>
            <person name="Marra M.A."/>
            <person name="Hamelin R.C."/>
            <person name="Hirst M."/>
            <person name="Jones S.J.M."/>
            <person name="Bohlmann J."/>
            <person name="Breuil C."/>
        </authorList>
    </citation>
    <scope>NUCLEOTIDE SEQUENCE [LARGE SCALE GENOMIC DNA]</scope>
    <source>
        <strain evidence="7">kw1407 / UAMH 11150</strain>
    </source>
</reference>
<dbReference type="GO" id="GO:0007265">
    <property type="term" value="P:Ras protein signal transduction"/>
    <property type="evidence" value="ECO:0007669"/>
    <property type="project" value="TreeGrafter"/>
</dbReference>
<dbReference type="eggNOG" id="KOG3417">
    <property type="taxonomic scope" value="Eukaryota"/>
</dbReference>
<dbReference type="PANTHER" id="PTHR23113:SF348">
    <property type="entry name" value="GUANYL-NUCLEOTIDE EXCHANGE FACTOR RASGEF, PUTATIVE (AFU_ORTHOLOGUE AFUA_1G04700)-RELATED"/>
    <property type="match status" value="1"/>
</dbReference>
<dbReference type="GO" id="GO:0005085">
    <property type="term" value="F:guanyl-nucleotide exchange factor activity"/>
    <property type="evidence" value="ECO:0007669"/>
    <property type="project" value="UniProtKB-KW"/>
</dbReference>
<dbReference type="STRING" id="655863.F0XDF9"/>
<keyword evidence="7" id="KW-1185">Reference proteome</keyword>
<dbReference type="AlphaFoldDB" id="F0XDF9"/>
<dbReference type="RefSeq" id="XP_014173455.1">
    <property type="nucleotide sequence ID" value="XM_014317980.1"/>
</dbReference>
<feature type="compositionally biased region" description="Low complexity" evidence="3">
    <location>
        <begin position="662"/>
        <end position="675"/>
    </location>
</feature>
<dbReference type="Gene3D" id="1.10.840.10">
    <property type="entry name" value="Ras guanine-nucleotide exchange factors catalytic domain"/>
    <property type="match status" value="1"/>
</dbReference>
<dbReference type="GO" id="GO:0003924">
    <property type="term" value="F:GTPase activity"/>
    <property type="evidence" value="ECO:0007669"/>
    <property type="project" value="InterPro"/>
</dbReference>
<evidence type="ECO:0000256" key="2">
    <source>
        <dbReference type="PROSITE-ProRule" id="PRU00168"/>
    </source>
</evidence>
<feature type="compositionally biased region" description="Polar residues" evidence="3">
    <location>
        <begin position="699"/>
        <end position="708"/>
    </location>
</feature>
<dbReference type="Pfam" id="PF00617">
    <property type="entry name" value="RasGEF"/>
    <property type="match status" value="1"/>
</dbReference>
<dbReference type="Gene3D" id="3.40.50.300">
    <property type="entry name" value="P-loop containing nucleotide triphosphate hydrolases"/>
    <property type="match status" value="1"/>
</dbReference>
<feature type="compositionally biased region" description="Polar residues" evidence="3">
    <location>
        <begin position="106"/>
        <end position="119"/>
    </location>
</feature>
<dbReference type="InterPro" id="IPR036964">
    <property type="entry name" value="RASGEF_cat_dom_sf"/>
</dbReference>
<dbReference type="GeneID" id="25982032"/>
<dbReference type="PROSITE" id="PS50009">
    <property type="entry name" value="RASGEF_CAT"/>
    <property type="match status" value="1"/>
</dbReference>
<dbReference type="Pfam" id="PF00618">
    <property type="entry name" value="RasGEF_N"/>
    <property type="match status" value="1"/>
</dbReference>
<name>F0XDF9_GROCL</name>
<dbReference type="InterPro" id="IPR001806">
    <property type="entry name" value="Small_GTPase"/>
</dbReference>
<dbReference type="InterPro" id="IPR027417">
    <property type="entry name" value="P-loop_NTPase"/>
</dbReference>
<dbReference type="CDD" id="cd00882">
    <property type="entry name" value="Ras_like_GTPase"/>
    <property type="match status" value="1"/>
</dbReference>
<dbReference type="OrthoDB" id="28357at2759"/>
<dbReference type="Gene3D" id="1.20.870.10">
    <property type="entry name" value="Son of sevenless (SoS) protein Chain: S domain 1"/>
    <property type="match status" value="1"/>
</dbReference>
<feature type="compositionally biased region" description="Polar residues" evidence="3">
    <location>
        <begin position="448"/>
        <end position="457"/>
    </location>
</feature>
<protein>
    <submittedName>
        <fullName evidence="6">Ras guanyl-nucleotide exchange factor</fullName>
    </submittedName>
</protein>
<organism evidence="7">
    <name type="scientific">Grosmannia clavigera (strain kw1407 / UAMH 11150)</name>
    <name type="common">Blue stain fungus</name>
    <name type="synonym">Graphiocladiella clavigera</name>
    <dbReference type="NCBI Taxonomy" id="655863"/>
    <lineage>
        <taxon>Eukaryota</taxon>
        <taxon>Fungi</taxon>
        <taxon>Dikarya</taxon>
        <taxon>Ascomycota</taxon>
        <taxon>Pezizomycotina</taxon>
        <taxon>Sordariomycetes</taxon>
        <taxon>Sordariomycetidae</taxon>
        <taxon>Ophiostomatales</taxon>
        <taxon>Ophiostomataceae</taxon>
        <taxon>Leptographium</taxon>
    </lineage>
</organism>
<dbReference type="InterPro" id="IPR000651">
    <property type="entry name" value="Ras-like_Gua-exchang_fac_N"/>
</dbReference>
<dbReference type="InterPro" id="IPR023578">
    <property type="entry name" value="Ras_GEF_dom_sf"/>
</dbReference>
<accession>F0XDF9</accession>
<feature type="region of interest" description="Disordered" evidence="3">
    <location>
        <begin position="373"/>
        <end position="466"/>
    </location>
</feature>
<dbReference type="InterPro" id="IPR008937">
    <property type="entry name" value="Ras-like_GEF"/>
</dbReference>
<feature type="region of interest" description="Disordered" evidence="3">
    <location>
        <begin position="84"/>
        <end position="119"/>
    </location>
</feature>
<dbReference type="Pfam" id="PF00071">
    <property type="entry name" value="Ras"/>
    <property type="match status" value="1"/>
</dbReference>
<feature type="compositionally biased region" description="Basic and acidic residues" evidence="3">
    <location>
        <begin position="396"/>
        <end position="406"/>
    </location>
</feature>
<dbReference type="EMBL" id="GL629765">
    <property type="protein sequence ID" value="EFX03973.1"/>
    <property type="molecule type" value="Genomic_DNA"/>
</dbReference>
<evidence type="ECO:0000259" key="4">
    <source>
        <dbReference type="PROSITE" id="PS50009"/>
    </source>
</evidence>
<evidence type="ECO:0000259" key="5">
    <source>
        <dbReference type="PROSITE" id="PS50212"/>
    </source>
</evidence>
<feature type="domain" description="Ras-GEF" evidence="4">
    <location>
        <begin position="759"/>
        <end position="993"/>
    </location>
</feature>
<sequence>MANTAKLDRPWTHMFSDERALLLSPDFRRKKSVSTTAGHDSSASSSAAAALSIITSTTAPITPPIPSVSTSLHGPWEGTFLESEELPQQAESSVQELSPPPAQLHPQPQRQHGSKNSRNSLDSFISIVDDPFFQRYHSISSDWLGDDADDAELLAPSPHIESSSQDATRHEQSFSFQGSQPRNRDSLIITDPSWASPPPIMEAVNIAVIGANGVGKSAFVQRALRLNRPPTSNINAIRLDVESIPHVVALIELDLEYFDVSPNQRISWPKQINGHMVPRIDGALILYDVMNKESIRDLPHTLSALSISGLPTMLVATKCDNPENMRQINANGMATVFPSILADFKTSANVPASTRDCLQSIVLASVFNRKGSDKESYTRRRAASSAAHLDTPPDSTRGRQPSERSSSKHSRASSDLSLLRGAQTGSADRESFYRTQNSRSPRIEYPSIPQNASSLGNEMSDEKPAQTVQGMLRSPGVRLDAGASFLDVDESDAESFRYSDDVPILQRNDELNTDRPSKMTGTSFKELVDRLLAPAMNRADMNFGDVFLCLYRKFVPPNELLSTILERFEQTWEDKASHYLERTATQFRIVEVVARWISMYPGDFARPSTRQKLEDLVEELTSEPVFAVASQQLRDHMEQDVVEDDDTEWARSDEPSAEDPSTADTTDGETTPTGGAPRGSDSLTSAGLKSLQLDDSHSTDQPTPSENGSGLGVSMSQSQFQSQFQFHSCEDYEREAASLVPMATLPLNKFRYHIFMDQNPDDMADEITRIDWIMFSSIRIRDLVRHVSLSLHEKERCKSLANVNRMISHFNHVAKWVANMILIRDKAKHRAPCMQKFMLIALRLRQLNNYNGLAAVLAGINGTAIHRLAQTRALVDADIQKRFARLGLLMSTQKSHFAYRLAWENSPLPRIPFIPLHRRDLVSAEEGSRTFVGPDGDRINWKKFEILGEVLLPIMKSQGTPYPNLKRHDISRELIMDCRMPSDDERSVQVEPTAGPADSLKKKFPWLPK</sequence>
<dbReference type="CDD" id="cd06224">
    <property type="entry name" value="REM"/>
    <property type="match status" value="1"/>
</dbReference>
<feature type="region of interest" description="Disordered" evidence="3">
    <location>
        <begin position="981"/>
        <end position="1009"/>
    </location>
</feature>
<proteinExistence type="predicted"/>
<evidence type="ECO:0000313" key="6">
    <source>
        <dbReference type="EMBL" id="EFX03973.1"/>
    </source>
</evidence>
<dbReference type="Proteomes" id="UP000007796">
    <property type="component" value="Unassembled WGS sequence"/>
</dbReference>
<dbReference type="SMART" id="SM00147">
    <property type="entry name" value="RasGEF"/>
    <property type="match status" value="1"/>
</dbReference>
<gene>
    <name evidence="6" type="ORF">CMQ_901</name>
</gene>
<dbReference type="GO" id="GO:0005886">
    <property type="term" value="C:plasma membrane"/>
    <property type="evidence" value="ECO:0007669"/>
    <property type="project" value="TreeGrafter"/>
</dbReference>
<dbReference type="SUPFAM" id="SSF48366">
    <property type="entry name" value="Ras GEF"/>
    <property type="match status" value="1"/>
</dbReference>
<feature type="region of interest" description="Disordered" evidence="3">
    <location>
        <begin position="641"/>
        <end position="716"/>
    </location>
</feature>
<dbReference type="PANTHER" id="PTHR23113">
    <property type="entry name" value="GUANINE NUCLEOTIDE EXCHANGE FACTOR"/>
    <property type="match status" value="1"/>
</dbReference>
<evidence type="ECO:0000313" key="7">
    <source>
        <dbReference type="Proteomes" id="UP000007796"/>
    </source>
</evidence>
<feature type="domain" description="N-terminal Ras-GEF" evidence="5">
    <location>
        <begin position="515"/>
        <end position="641"/>
    </location>
</feature>
<keyword evidence="1 2" id="KW-0344">Guanine-nucleotide releasing factor</keyword>
<dbReference type="InterPro" id="IPR001895">
    <property type="entry name" value="RASGEF_cat_dom"/>
</dbReference>
<evidence type="ECO:0000256" key="3">
    <source>
        <dbReference type="SAM" id="MobiDB-lite"/>
    </source>
</evidence>
<dbReference type="PROSITE" id="PS50212">
    <property type="entry name" value="RASGEF_NTER"/>
    <property type="match status" value="1"/>
</dbReference>